<dbReference type="Proteomes" id="UP000324585">
    <property type="component" value="Unassembled WGS sequence"/>
</dbReference>
<evidence type="ECO:0000313" key="3">
    <source>
        <dbReference type="Proteomes" id="UP000324585"/>
    </source>
</evidence>
<reference evidence="3" key="1">
    <citation type="journal article" date="2019" name="Nat. Commun.">
        <title>Expansion of phycobilisome linker gene families in mesophilic red algae.</title>
        <authorList>
            <person name="Lee J."/>
            <person name="Kim D."/>
            <person name="Bhattacharya D."/>
            <person name="Yoon H.S."/>
        </authorList>
    </citation>
    <scope>NUCLEOTIDE SEQUENCE [LARGE SCALE GENOMIC DNA]</scope>
    <source>
        <strain evidence="3">CCMP 1328</strain>
    </source>
</reference>
<feature type="region of interest" description="Disordered" evidence="1">
    <location>
        <begin position="27"/>
        <end position="53"/>
    </location>
</feature>
<dbReference type="EMBL" id="VRMN01000002">
    <property type="protein sequence ID" value="KAA8496295.1"/>
    <property type="molecule type" value="Genomic_DNA"/>
</dbReference>
<protein>
    <submittedName>
        <fullName evidence="2">Uncharacterized protein</fullName>
    </submittedName>
</protein>
<evidence type="ECO:0000313" key="2">
    <source>
        <dbReference type="EMBL" id="KAA8496295.1"/>
    </source>
</evidence>
<feature type="compositionally biased region" description="Basic and acidic residues" evidence="1">
    <location>
        <begin position="27"/>
        <end position="42"/>
    </location>
</feature>
<accession>A0A5J4YYU6</accession>
<gene>
    <name evidence="2" type="ORF">FVE85_0024</name>
</gene>
<keyword evidence="3" id="KW-1185">Reference proteome</keyword>
<name>A0A5J4YYU6_PORPP</name>
<organism evidence="2 3">
    <name type="scientific">Porphyridium purpureum</name>
    <name type="common">Red alga</name>
    <name type="synonym">Porphyridium cruentum</name>
    <dbReference type="NCBI Taxonomy" id="35688"/>
    <lineage>
        <taxon>Eukaryota</taxon>
        <taxon>Rhodophyta</taxon>
        <taxon>Bangiophyceae</taxon>
        <taxon>Porphyridiales</taxon>
        <taxon>Porphyridiaceae</taxon>
        <taxon>Porphyridium</taxon>
    </lineage>
</organism>
<evidence type="ECO:0000256" key="1">
    <source>
        <dbReference type="SAM" id="MobiDB-lite"/>
    </source>
</evidence>
<comment type="caution">
    <text evidence="2">The sequence shown here is derived from an EMBL/GenBank/DDBJ whole genome shotgun (WGS) entry which is preliminary data.</text>
</comment>
<proteinExistence type="predicted"/>
<sequence length="133" mass="14696">MSPAATLAATVLCVVHPYSSWDCPAGRTDKSFSKHPQTDTRVAKKSRLASPKEAFNSRRDKWIDTSASRLATGVGAYEHAVVRYYPHALTRMSQKLVVSARGDCLACPLTLLESSAYRRRHGVRITQAKSYAK</sequence>
<dbReference type="AlphaFoldDB" id="A0A5J4YYU6"/>